<comment type="caution">
    <text evidence="2">The sequence shown here is derived from an EMBL/GenBank/DDBJ whole genome shotgun (WGS) entry which is preliminary data.</text>
</comment>
<proteinExistence type="predicted"/>
<protein>
    <submittedName>
        <fullName evidence="2">Uncharacterized protein</fullName>
    </submittedName>
</protein>
<evidence type="ECO:0000313" key="2">
    <source>
        <dbReference type="EMBL" id="MDT0347184.1"/>
    </source>
</evidence>
<name>A0ABU2N383_9ACTN</name>
<organism evidence="2 3">
    <name type="scientific">Streptomyces litchfieldiae</name>
    <dbReference type="NCBI Taxonomy" id="3075543"/>
    <lineage>
        <taxon>Bacteria</taxon>
        <taxon>Bacillati</taxon>
        <taxon>Actinomycetota</taxon>
        <taxon>Actinomycetes</taxon>
        <taxon>Kitasatosporales</taxon>
        <taxon>Streptomycetaceae</taxon>
        <taxon>Streptomyces</taxon>
    </lineage>
</organism>
<dbReference type="RefSeq" id="WP_311708308.1">
    <property type="nucleotide sequence ID" value="NZ_JAVREL010000028.1"/>
</dbReference>
<gene>
    <name evidence="2" type="ORF">RM590_32085</name>
</gene>
<feature type="region of interest" description="Disordered" evidence="1">
    <location>
        <begin position="15"/>
        <end position="70"/>
    </location>
</feature>
<sequence>MEYYQLLAGLALGQLREDNGSGPPPAVPGHEADRRAARAAARTAGPEPAPRVRRLRAPGRRRGTAPATVT</sequence>
<dbReference type="Proteomes" id="UP001183246">
    <property type="component" value="Unassembled WGS sequence"/>
</dbReference>
<dbReference type="EMBL" id="JAVREL010000028">
    <property type="protein sequence ID" value="MDT0347184.1"/>
    <property type="molecule type" value="Genomic_DNA"/>
</dbReference>
<evidence type="ECO:0000313" key="3">
    <source>
        <dbReference type="Proteomes" id="UP001183246"/>
    </source>
</evidence>
<reference evidence="3" key="1">
    <citation type="submission" date="2023-07" db="EMBL/GenBank/DDBJ databases">
        <title>30 novel species of actinomycetes from the DSMZ collection.</title>
        <authorList>
            <person name="Nouioui I."/>
        </authorList>
    </citation>
    <scope>NUCLEOTIDE SEQUENCE [LARGE SCALE GENOMIC DNA]</scope>
    <source>
        <strain evidence="3">DSM 44938</strain>
    </source>
</reference>
<keyword evidence="3" id="KW-1185">Reference proteome</keyword>
<accession>A0ABU2N383</accession>
<feature type="compositionally biased region" description="Basic residues" evidence="1">
    <location>
        <begin position="51"/>
        <end position="63"/>
    </location>
</feature>
<evidence type="ECO:0000256" key="1">
    <source>
        <dbReference type="SAM" id="MobiDB-lite"/>
    </source>
</evidence>